<accession>A0A0H4TKZ0</accession>
<dbReference type="GO" id="GO:0003735">
    <property type="term" value="F:structural constituent of ribosome"/>
    <property type="evidence" value="ECO:0007669"/>
    <property type="project" value="InterPro"/>
</dbReference>
<dbReference type="HAMAP" id="MF_01320_B">
    <property type="entry name" value="Ribosomal_uL2_B"/>
    <property type="match status" value="1"/>
</dbReference>
<dbReference type="GO" id="GO:0015934">
    <property type="term" value="C:large ribosomal subunit"/>
    <property type="evidence" value="ECO:0007669"/>
    <property type="project" value="InterPro"/>
</dbReference>
<keyword evidence="5" id="KW-0699">rRNA-binding</keyword>
<evidence type="ECO:0000256" key="6">
    <source>
        <dbReference type="SAM" id="MobiDB-lite"/>
    </source>
</evidence>
<dbReference type="InterPro" id="IPR022666">
    <property type="entry name" value="Ribosomal_uL2_RNA-bd_dom"/>
</dbReference>
<dbReference type="InterPro" id="IPR022669">
    <property type="entry name" value="Ribosomal_uL2_C"/>
</dbReference>
<dbReference type="InterPro" id="IPR014726">
    <property type="entry name" value="Ribosomal_uL2_dom3"/>
</dbReference>
<dbReference type="EMBL" id="KT006954">
    <property type="protein sequence ID" value="AKQ01189.1"/>
    <property type="molecule type" value="Genomic_DNA"/>
</dbReference>
<evidence type="ECO:0000256" key="4">
    <source>
        <dbReference type="ARBA" id="ARBA00035242"/>
    </source>
</evidence>
<gene>
    <name evidence="5" type="primary">rplB</name>
</gene>
<dbReference type="InterPro" id="IPR002171">
    <property type="entry name" value="Ribosomal_uL2"/>
</dbReference>
<dbReference type="Pfam" id="PF00181">
    <property type="entry name" value="Ribosomal_L2_N"/>
    <property type="match status" value="1"/>
</dbReference>
<dbReference type="FunFam" id="2.30.30.30:FF:000001">
    <property type="entry name" value="50S ribosomal protein L2"/>
    <property type="match status" value="1"/>
</dbReference>
<dbReference type="GO" id="GO:0019843">
    <property type="term" value="F:rRNA binding"/>
    <property type="evidence" value="ECO:0007669"/>
    <property type="project" value="UniProtKB-UniRule"/>
</dbReference>
<dbReference type="InterPro" id="IPR005880">
    <property type="entry name" value="Ribosomal_uL2_bac/org-type"/>
</dbReference>
<dbReference type="PANTHER" id="PTHR13691:SF5">
    <property type="entry name" value="LARGE RIBOSOMAL SUBUNIT PROTEIN UL2M"/>
    <property type="match status" value="1"/>
</dbReference>
<dbReference type="Gene3D" id="2.40.50.140">
    <property type="entry name" value="Nucleic acid-binding proteins"/>
    <property type="match status" value="1"/>
</dbReference>
<dbReference type="Gene3D" id="4.10.950.10">
    <property type="entry name" value="Ribosomal protein L2, domain 3"/>
    <property type="match status" value="1"/>
</dbReference>
<feature type="region of interest" description="Disordered" evidence="6">
    <location>
        <begin position="213"/>
        <end position="257"/>
    </location>
</feature>
<dbReference type="AlphaFoldDB" id="A0A0H4TKZ0"/>
<keyword evidence="5" id="KW-0694">RNA-binding</keyword>
<dbReference type="GO" id="GO:0002181">
    <property type="term" value="P:cytoplasmic translation"/>
    <property type="evidence" value="ECO:0007669"/>
    <property type="project" value="TreeGrafter"/>
</dbReference>
<dbReference type="SUPFAM" id="SSF50104">
    <property type="entry name" value="Translation proteins SH3-like domain"/>
    <property type="match status" value="1"/>
</dbReference>
<dbReference type="SUPFAM" id="SSF50249">
    <property type="entry name" value="Nucleic acid-binding proteins"/>
    <property type="match status" value="1"/>
</dbReference>
<name>A0A0H4TKZ0_9BACT</name>
<dbReference type="Pfam" id="PF03947">
    <property type="entry name" value="Ribosomal_L2_C"/>
    <property type="match status" value="1"/>
</dbReference>
<dbReference type="PIRSF" id="PIRSF002158">
    <property type="entry name" value="Ribosomal_L2"/>
    <property type="match status" value="1"/>
</dbReference>
<dbReference type="SMART" id="SM01382">
    <property type="entry name" value="Ribosomal_L2_C"/>
    <property type="match status" value="1"/>
</dbReference>
<evidence type="ECO:0000256" key="3">
    <source>
        <dbReference type="ARBA" id="ARBA00023274"/>
    </source>
</evidence>
<dbReference type="InterPro" id="IPR012340">
    <property type="entry name" value="NA-bd_OB-fold"/>
</dbReference>
<dbReference type="PANTHER" id="PTHR13691">
    <property type="entry name" value="RIBOSOMAL PROTEIN L2"/>
    <property type="match status" value="1"/>
</dbReference>
<dbReference type="SMART" id="SM01383">
    <property type="entry name" value="Ribosomal_L2"/>
    <property type="match status" value="1"/>
</dbReference>
<dbReference type="InterPro" id="IPR014722">
    <property type="entry name" value="Rib_uL2_dom2"/>
</dbReference>
<evidence type="ECO:0000256" key="2">
    <source>
        <dbReference type="ARBA" id="ARBA00022980"/>
    </source>
</evidence>
<feature type="region of interest" description="Disordered" evidence="6">
    <location>
        <begin position="1"/>
        <end position="30"/>
    </location>
</feature>
<comment type="function">
    <text evidence="5">One of the primary rRNA binding proteins. Required for association of the 30S and 50S subunits to form the 70S ribosome, for tRNA binding and peptide bond formation. It has been suggested to have peptidyltransferase activity; this is somewhat controversial. Makes several contacts with the 16S rRNA in the 70S ribosome.</text>
</comment>
<sequence>MPIKTFKPTTPGRRHGNKEDFSSLTRNSKPLKRLTIRLKENAGRNNQGRITTRHRGSGAHKRMYRIIDFVGKMNVPGTVKTMEYDPNRNTRIAIVHYRDGDKRYILVPNKLKVGFEILTANKAPIQPGNRMMIKNIPEGLEIFNLEIRPGSGGKLVRTAGSKAQLVSLEGEYAQVKMPSGEIRLFHKDCLATIGTLGNAEFINLKIGKAGRNRWKGRRPNVRGKAMNPPDHPHGGGEGRNPIGMPHAKTPWGKPALGWKTRRNKRTNRWILRDSHGLAKKS</sequence>
<comment type="subunit">
    <text evidence="5">Part of the 50S ribosomal subunit. Forms a bridge to the 30S subunit in the 70S ribosome.</text>
</comment>
<evidence type="ECO:0000313" key="9">
    <source>
        <dbReference type="EMBL" id="AKQ01189.1"/>
    </source>
</evidence>
<organism evidence="9">
    <name type="scientific">uncultured bacterium Rifle_16ft_4_minimus_15147</name>
    <dbReference type="NCBI Taxonomy" id="1665153"/>
    <lineage>
        <taxon>Bacteria</taxon>
        <taxon>environmental samples</taxon>
    </lineage>
</organism>
<dbReference type="Gene3D" id="2.30.30.30">
    <property type="match status" value="1"/>
</dbReference>
<feature type="domain" description="Large ribosomal subunit protein uL2 RNA-binding" evidence="8">
    <location>
        <begin position="43"/>
        <end position="119"/>
    </location>
</feature>
<keyword evidence="2 5" id="KW-0689">Ribosomal protein</keyword>
<evidence type="ECO:0000259" key="7">
    <source>
        <dbReference type="SMART" id="SM01382"/>
    </source>
</evidence>
<feature type="domain" description="Large ribosomal subunit protein uL2 C-terminal" evidence="7">
    <location>
        <begin position="125"/>
        <end position="254"/>
    </location>
</feature>
<dbReference type="NCBIfam" id="TIGR01171">
    <property type="entry name" value="rplB_bact"/>
    <property type="match status" value="1"/>
</dbReference>
<evidence type="ECO:0000259" key="8">
    <source>
        <dbReference type="SMART" id="SM01383"/>
    </source>
</evidence>
<reference evidence="9" key="1">
    <citation type="journal article" date="2015" name="ISME J.">
        <title>Aquifer environment selects for microbial species cohorts in sediment and groundwater.</title>
        <authorList>
            <person name="Hug L.A."/>
            <person name="Thomas B.C."/>
            <person name="Brown C.T."/>
            <person name="Frischkorn K.R."/>
            <person name="Williams K.H."/>
            <person name="Tringe S.G."/>
            <person name="Banfield J.F."/>
        </authorList>
    </citation>
    <scope>NUCLEOTIDE SEQUENCE</scope>
</reference>
<dbReference type="FunFam" id="4.10.950.10:FF:000001">
    <property type="entry name" value="50S ribosomal protein L2"/>
    <property type="match status" value="1"/>
</dbReference>
<protein>
    <recommendedName>
        <fullName evidence="4 5">Large ribosomal subunit protein uL2</fullName>
    </recommendedName>
</protein>
<proteinExistence type="inferred from homology"/>
<comment type="similarity">
    <text evidence="1 5">Belongs to the universal ribosomal protein uL2 family.</text>
</comment>
<evidence type="ECO:0000256" key="1">
    <source>
        <dbReference type="ARBA" id="ARBA00005636"/>
    </source>
</evidence>
<evidence type="ECO:0000256" key="5">
    <source>
        <dbReference type="HAMAP-Rule" id="MF_01320"/>
    </source>
</evidence>
<dbReference type="GO" id="GO:0016740">
    <property type="term" value="F:transferase activity"/>
    <property type="evidence" value="ECO:0007669"/>
    <property type="project" value="InterPro"/>
</dbReference>
<keyword evidence="3 5" id="KW-0687">Ribonucleoprotein</keyword>
<dbReference type="InterPro" id="IPR008991">
    <property type="entry name" value="Translation_prot_SH3-like_sf"/>
</dbReference>